<protein>
    <recommendedName>
        <fullName evidence="3">Tim44-like domain-containing protein</fullName>
    </recommendedName>
</protein>
<evidence type="ECO:0008006" key="3">
    <source>
        <dbReference type="Google" id="ProtNLM"/>
    </source>
</evidence>
<evidence type="ECO:0000256" key="1">
    <source>
        <dbReference type="SAM" id="Coils"/>
    </source>
</evidence>
<name>A0A0K0EEW4_STRER</name>
<feature type="coiled-coil region" evidence="1">
    <location>
        <begin position="85"/>
        <end position="113"/>
    </location>
</feature>
<proteinExistence type="predicted"/>
<keyword evidence="1" id="KW-0175">Coiled coil</keyword>
<dbReference type="WBParaSite" id="SSTP_0000802800.1">
    <property type="protein sequence ID" value="SSTP_0000802800.1"/>
    <property type="gene ID" value="SSTP_0000802800"/>
</dbReference>
<organism evidence="2">
    <name type="scientific">Strongyloides stercoralis</name>
    <name type="common">Threadworm</name>
    <dbReference type="NCBI Taxonomy" id="6248"/>
    <lineage>
        <taxon>Eukaryota</taxon>
        <taxon>Metazoa</taxon>
        <taxon>Ecdysozoa</taxon>
        <taxon>Nematoda</taxon>
        <taxon>Chromadorea</taxon>
        <taxon>Rhabditida</taxon>
        <taxon>Tylenchina</taxon>
        <taxon>Panagrolaimomorpha</taxon>
        <taxon>Strongyloidoidea</taxon>
        <taxon>Strongyloididae</taxon>
        <taxon>Strongyloides</taxon>
    </lineage>
</organism>
<accession>A0A0K0EEW4</accession>
<evidence type="ECO:0000313" key="2">
    <source>
        <dbReference type="WBParaSite" id="SSTP_0000802800.1"/>
    </source>
</evidence>
<sequence length="197" mass="22574">MAAQGVSKSVPKIIGTFLVYRPVVIAPPFEILRFTSNIGSQFLYKVKIEKNFSKQGLINGANKAIISSAYCIKNEKWDDYSNIACKDLILNLKNEISEKSEKEREMLEKLLETASFEKNIKKTIVISSLFKSHDILNSEENSKVDFHTSFLSYINNPENPKNEYYCNITISRRVSPLGKWKIGKVNFFDNQFALNFI</sequence>
<reference evidence="2" key="1">
    <citation type="submission" date="2015-08" db="UniProtKB">
        <authorList>
            <consortium name="WormBaseParasite"/>
        </authorList>
    </citation>
    <scope>IDENTIFICATION</scope>
</reference>
<dbReference type="AlphaFoldDB" id="A0A0K0EEW4"/>